<organism evidence="1">
    <name type="scientific">bioreactor metagenome</name>
    <dbReference type="NCBI Taxonomy" id="1076179"/>
    <lineage>
        <taxon>unclassified sequences</taxon>
        <taxon>metagenomes</taxon>
        <taxon>ecological metagenomes</taxon>
    </lineage>
</organism>
<evidence type="ECO:0000313" key="1">
    <source>
        <dbReference type="EMBL" id="MPM77024.1"/>
    </source>
</evidence>
<comment type="caution">
    <text evidence="1">The sequence shown here is derived from an EMBL/GenBank/DDBJ whole genome shotgun (WGS) entry which is preliminary data.</text>
</comment>
<sequence>MNDLVGGRRVQHHSIGSLMLCLNRQPNGPRAGGDAPSHPNKHRYVRYVDNGLGNHRLGCEGIHRDDGVGIDVLYDGNVGGKGQGFDAPAKNTDTAAFADTLGQRHRVAAQRSGIGWSEFRHGMPPFLAMLGKNNNSYVHFIMVTVQKQVKMHEKCLYFLWRRYMVNFGRRRVYGPFFHRSGGYYGVGRRGHCQRRK</sequence>
<protein>
    <submittedName>
        <fullName evidence="1">Uncharacterized protein</fullName>
    </submittedName>
</protein>
<dbReference type="EMBL" id="VSSQ01027665">
    <property type="protein sequence ID" value="MPM77024.1"/>
    <property type="molecule type" value="Genomic_DNA"/>
</dbReference>
<gene>
    <name evidence="1" type="ORF">SDC9_124023</name>
</gene>
<name>A0A645CJA5_9ZZZZ</name>
<reference evidence="1" key="1">
    <citation type="submission" date="2019-08" db="EMBL/GenBank/DDBJ databases">
        <authorList>
            <person name="Kucharzyk K."/>
            <person name="Murdoch R.W."/>
            <person name="Higgins S."/>
            <person name="Loffler F."/>
        </authorList>
    </citation>
    <scope>NUCLEOTIDE SEQUENCE</scope>
</reference>
<dbReference type="AlphaFoldDB" id="A0A645CJA5"/>
<proteinExistence type="predicted"/>
<accession>A0A645CJA5</accession>